<evidence type="ECO:0000313" key="2">
    <source>
        <dbReference type="Proteomes" id="UP000477722"/>
    </source>
</evidence>
<organism evidence="1 2">
    <name type="scientific">Streptomyces boncukensis</name>
    <dbReference type="NCBI Taxonomy" id="2711219"/>
    <lineage>
        <taxon>Bacteria</taxon>
        <taxon>Bacillati</taxon>
        <taxon>Actinomycetota</taxon>
        <taxon>Actinomycetes</taxon>
        <taxon>Kitasatosporales</taxon>
        <taxon>Streptomycetaceae</taxon>
        <taxon>Streptomyces</taxon>
    </lineage>
</organism>
<dbReference type="Proteomes" id="UP000477722">
    <property type="component" value="Unassembled WGS sequence"/>
</dbReference>
<sequence>MQTVTAFFAHTTTRYGGGHARTALVCYLAHDVIPWLHAPATDTTHRQLLTAGAQLSILLGDMCADDTRDALAQHYHRTAAHDAATYAIALHAMSTHAHELDHHPAARALAQQAADAARHHAHPAIQTYTHAQLAVTEARTHH</sequence>
<feature type="non-terminal residue" evidence="1">
    <location>
        <position position="142"/>
    </location>
</feature>
<dbReference type="AlphaFoldDB" id="A0A6G4XA83"/>
<evidence type="ECO:0000313" key="1">
    <source>
        <dbReference type="EMBL" id="NGO74062.1"/>
    </source>
</evidence>
<accession>A0A6G4XA83</accession>
<dbReference type="EMBL" id="JAAKZZ010001122">
    <property type="protein sequence ID" value="NGO74062.1"/>
    <property type="molecule type" value="Genomic_DNA"/>
</dbReference>
<name>A0A6G4XA83_9ACTN</name>
<protein>
    <submittedName>
        <fullName evidence="1">Uncharacterized protein</fullName>
    </submittedName>
</protein>
<reference evidence="1 2" key="1">
    <citation type="submission" date="2020-02" db="EMBL/GenBank/DDBJ databases">
        <title>Whole-genome analyses of novel actinobacteria.</title>
        <authorList>
            <person name="Sahin N."/>
            <person name="Tatar D."/>
        </authorList>
    </citation>
    <scope>NUCLEOTIDE SEQUENCE [LARGE SCALE GENOMIC DNA]</scope>
    <source>
        <strain evidence="1 2">SB3404</strain>
    </source>
</reference>
<comment type="caution">
    <text evidence="1">The sequence shown here is derived from an EMBL/GenBank/DDBJ whole genome shotgun (WGS) entry which is preliminary data.</text>
</comment>
<keyword evidence="2" id="KW-1185">Reference proteome</keyword>
<gene>
    <name evidence="1" type="ORF">G5C65_38250</name>
</gene>
<proteinExistence type="predicted"/>